<dbReference type="AlphaFoldDB" id="A0A2G9RNC4"/>
<proteinExistence type="predicted"/>
<feature type="non-terminal residue" evidence="2">
    <location>
        <position position="1"/>
    </location>
</feature>
<reference evidence="3" key="1">
    <citation type="journal article" date="2017" name="Nat. Commun.">
        <title>The North American bullfrog draft genome provides insight into hormonal regulation of long noncoding RNA.</title>
        <authorList>
            <person name="Hammond S.A."/>
            <person name="Warren R.L."/>
            <person name="Vandervalk B.P."/>
            <person name="Kucuk E."/>
            <person name="Khan H."/>
            <person name="Gibb E.A."/>
            <person name="Pandoh P."/>
            <person name="Kirk H."/>
            <person name="Zhao Y."/>
            <person name="Jones M."/>
            <person name="Mungall A.J."/>
            <person name="Coope R."/>
            <person name="Pleasance S."/>
            <person name="Moore R.A."/>
            <person name="Holt R.A."/>
            <person name="Round J.M."/>
            <person name="Ohora S."/>
            <person name="Walle B.V."/>
            <person name="Veldhoen N."/>
            <person name="Helbing C.C."/>
            <person name="Birol I."/>
        </authorList>
    </citation>
    <scope>NUCLEOTIDE SEQUENCE [LARGE SCALE GENOMIC DNA]</scope>
</reference>
<feature type="region of interest" description="Disordered" evidence="1">
    <location>
        <begin position="54"/>
        <end position="81"/>
    </location>
</feature>
<organism evidence="2 3">
    <name type="scientific">Aquarana catesbeiana</name>
    <name type="common">American bullfrog</name>
    <name type="synonym">Rana catesbeiana</name>
    <dbReference type="NCBI Taxonomy" id="8400"/>
    <lineage>
        <taxon>Eukaryota</taxon>
        <taxon>Metazoa</taxon>
        <taxon>Chordata</taxon>
        <taxon>Craniata</taxon>
        <taxon>Vertebrata</taxon>
        <taxon>Euteleostomi</taxon>
        <taxon>Amphibia</taxon>
        <taxon>Batrachia</taxon>
        <taxon>Anura</taxon>
        <taxon>Neobatrachia</taxon>
        <taxon>Ranoidea</taxon>
        <taxon>Ranidae</taxon>
        <taxon>Aquarana</taxon>
    </lineage>
</organism>
<accession>A0A2G9RNC4</accession>
<feature type="compositionally biased region" description="Basic residues" evidence="1">
    <location>
        <begin position="64"/>
        <end position="81"/>
    </location>
</feature>
<dbReference type="EMBL" id="KV937040">
    <property type="protein sequence ID" value="PIO29380.1"/>
    <property type="molecule type" value="Genomic_DNA"/>
</dbReference>
<evidence type="ECO:0000256" key="1">
    <source>
        <dbReference type="SAM" id="MobiDB-lite"/>
    </source>
</evidence>
<keyword evidence="3" id="KW-1185">Reference proteome</keyword>
<dbReference type="Proteomes" id="UP000228934">
    <property type="component" value="Unassembled WGS sequence"/>
</dbReference>
<evidence type="ECO:0000313" key="3">
    <source>
        <dbReference type="Proteomes" id="UP000228934"/>
    </source>
</evidence>
<name>A0A2G9RNC4_AQUCT</name>
<protein>
    <submittedName>
        <fullName evidence="2">Uncharacterized protein</fullName>
    </submittedName>
</protein>
<evidence type="ECO:0000313" key="2">
    <source>
        <dbReference type="EMBL" id="PIO29380.1"/>
    </source>
</evidence>
<gene>
    <name evidence="2" type="ORF">AB205_0035270</name>
</gene>
<sequence length="81" mass="9060">ESQFLPFSTGLRVPGGWAPSPSSVLGESQDCSSTCFFPDAAAILGRAVRGLHPPDVRYPEVGRHPRSRRHFRRKRRGRSEE</sequence>
<feature type="compositionally biased region" description="Basic and acidic residues" evidence="1">
    <location>
        <begin position="54"/>
        <end position="63"/>
    </location>
</feature>